<dbReference type="PANTHER" id="PTHR45789">
    <property type="entry name" value="FI18025P1"/>
    <property type="match status" value="1"/>
</dbReference>
<evidence type="ECO:0000313" key="7">
    <source>
        <dbReference type="Proteomes" id="UP001213000"/>
    </source>
</evidence>
<evidence type="ECO:0000256" key="2">
    <source>
        <dbReference type="ARBA" id="ARBA00023242"/>
    </source>
</evidence>
<evidence type="ECO:0000256" key="1">
    <source>
        <dbReference type="ARBA" id="ARBA00023125"/>
    </source>
</evidence>
<dbReference type="PROSITE" id="PS50118">
    <property type="entry name" value="HMG_BOX_2"/>
    <property type="match status" value="1"/>
</dbReference>
<evidence type="ECO:0000259" key="5">
    <source>
        <dbReference type="PROSITE" id="PS50118"/>
    </source>
</evidence>
<sequence>MGSQDMCFTLPYLEPIGSELALKEADGDGYATESFPPLPHPSPTDYSNFFISDKDKDKSTTRRHKPGHIPRPRNAFILFRSDFVQQRVPEDLISDHRDLSRLAGCMWRKMSDAQKRPWYEKAELEKRYHSEVFPQYRFSPTSPDRPKRVYRKKKLSVAEEILLMYPQRRASQQLASPLPCAASRPSFIPSLSSPVSTQPLSFTPHLAINPNDTLHRSFPRNDEPFHKSSLEPSSFDGATGFESSQYDAPSSFCGGFVNVPRTSPRTVEWEFSPPASCIHGDHGDWQSVTDIVPRHVLDLGYPEPTQIQAPVPVPATASASARSLEDEQDSLYSMWQDLGSFHEQGLQAAQNQESAYEHCYPYEVSGDSLGNPTHHISYMRSQLPLTSSSPDKSHASLNRSS</sequence>
<evidence type="ECO:0000256" key="4">
    <source>
        <dbReference type="SAM" id="MobiDB-lite"/>
    </source>
</evidence>
<dbReference type="Proteomes" id="UP001213000">
    <property type="component" value="Unassembled WGS sequence"/>
</dbReference>
<proteinExistence type="predicted"/>
<feature type="region of interest" description="Disordered" evidence="4">
    <location>
        <begin position="380"/>
        <end position="401"/>
    </location>
</feature>
<protein>
    <recommendedName>
        <fullName evidence="5">HMG box domain-containing protein</fullName>
    </recommendedName>
</protein>
<dbReference type="AlphaFoldDB" id="A0AAD5VQ52"/>
<feature type="domain" description="HMG box" evidence="5">
    <location>
        <begin position="69"/>
        <end position="137"/>
    </location>
</feature>
<dbReference type="SMART" id="SM00398">
    <property type="entry name" value="HMG"/>
    <property type="match status" value="1"/>
</dbReference>
<dbReference type="PANTHER" id="PTHR45789:SF2">
    <property type="entry name" value="FI18025P1"/>
    <property type="match status" value="1"/>
</dbReference>
<dbReference type="SUPFAM" id="SSF47095">
    <property type="entry name" value="HMG-box"/>
    <property type="match status" value="1"/>
</dbReference>
<evidence type="ECO:0000256" key="3">
    <source>
        <dbReference type="PROSITE-ProRule" id="PRU00267"/>
    </source>
</evidence>
<comment type="caution">
    <text evidence="6">The sequence shown here is derived from an EMBL/GenBank/DDBJ whole genome shotgun (WGS) entry which is preliminary data.</text>
</comment>
<dbReference type="InterPro" id="IPR036910">
    <property type="entry name" value="HMG_box_dom_sf"/>
</dbReference>
<dbReference type="Gene3D" id="1.10.30.10">
    <property type="entry name" value="High mobility group box domain"/>
    <property type="match status" value="1"/>
</dbReference>
<dbReference type="InterPro" id="IPR051356">
    <property type="entry name" value="SOX/SOX-like_TF"/>
</dbReference>
<evidence type="ECO:0000313" key="6">
    <source>
        <dbReference type="EMBL" id="KAJ3566554.1"/>
    </source>
</evidence>
<feature type="DNA-binding region" description="HMG box" evidence="3">
    <location>
        <begin position="69"/>
        <end position="137"/>
    </location>
</feature>
<dbReference type="Pfam" id="PF00505">
    <property type="entry name" value="HMG_box"/>
    <property type="match status" value="1"/>
</dbReference>
<organism evidence="6 7">
    <name type="scientific">Leucocoprinus birnbaumii</name>
    <dbReference type="NCBI Taxonomy" id="56174"/>
    <lineage>
        <taxon>Eukaryota</taxon>
        <taxon>Fungi</taxon>
        <taxon>Dikarya</taxon>
        <taxon>Basidiomycota</taxon>
        <taxon>Agaricomycotina</taxon>
        <taxon>Agaricomycetes</taxon>
        <taxon>Agaricomycetidae</taxon>
        <taxon>Agaricales</taxon>
        <taxon>Agaricineae</taxon>
        <taxon>Agaricaceae</taxon>
        <taxon>Leucocoprinus</taxon>
    </lineage>
</organism>
<name>A0AAD5VQ52_9AGAR</name>
<accession>A0AAD5VQ52</accession>
<dbReference type="CDD" id="cd01389">
    <property type="entry name" value="HMG-box_ROX1-like"/>
    <property type="match status" value="1"/>
</dbReference>
<dbReference type="GO" id="GO:0000981">
    <property type="term" value="F:DNA-binding transcription factor activity, RNA polymerase II-specific"/>
    <property type="evidence" value="ECO:0007669"/>
    <property type="project" value="TreeGrafter"/>
</dbReference>
<keyword evidence="1 3" id="KW-0238">DNA-binding</keyword>
<dbReference type="EMBL" id="JANIEX010000478">
    <property type="protein sequence ID" value="KAJ3566554.1"/>
    <property type="molecule type" value="Genomic_DNA"/>
</dbReference>
<dbReference type="InterPro" id="IPR009071">
    <property type="entry name" value="HMG_box_dom"/>
</dbReference>
<reference evidence="6" key="1">
    <citation type="submission" date="2022-07" db="EMBL/GenBank/DDBJ databases">
        <title>Genome Sequence of Leucocoprinus birnbaumii.</title>
        <authorList>
            <person name="Buettner E."/>
        </authorList>
    </citation>
    <scope>NUCLEOTIDE SEQUENCE</scope>
    <source>
        <strain evidence="6">VT141</strain>
    </source>
</reference>
<keyword evidence="7" id="KW-1185">Reference proteome</keyword>
<keyword evidence="2 3" id="KW-0539">Nucleus</keyword>
<gene>
    <name evidence="6" type="ORF">NP233_g6926</name>
</gene>
<dbReference type="GO" id="GO:0000978">
    <property type="term" value="F:RNA polymerase II cis-regulatory region sequence-specific DNA binding"/>
    <property type="evidence" value="ECO:0007669"/>
    <property type="project" value="TreeGrafter"/>
</dbReference>
<dbReference type="GO" id="GO:0005634">
    <property type="term" value="C:nucleus"/>
    <property type="evidence" value="ECO:0007669"/>
    <property type="project" value="UniProtKB-UniRule"/>
</dbReference>